<sequence>MTDLVIDKMVEQYNKVLFNVQSCLTRFIHI</sequence>
<protein>
    <submittedName>
        <fullName evidence="1">Uncharacterized protein</fullName>
    </submittedName>
</protein>
<name>T1KM66_TETUR</name>
<accession>T1KM66</accession>
<dbReference type="HOGENOM" id="CLU_3406801_0_0_1"/>
<keyword evidence="2" id="KW-1185">Reference proteome</keyword>
<dbReference type="EnsemblMetazoa" id="tetur15g00540.1">
    <property type="protein sequence ID" value="tetur15g00540.1"/>
    <property type="gene ID" value="tetur15g00540"/>
</dbReference>
<dbReference type="Proteomes" id="UP000015104">
    <property type="component" value="Unassembled WGS sequence"/>
</dbReference>
<evidence type="ECO:0000313" key="2">
    <source>
        <dbReference type="Proteomes" id="UP000015104"/>
    </source>
</evidence>
<organism evidence="1 2">
    <name type="scientific">Tetranychus urticae</name>
    <name type="common">Two-spotted spider mite</name>
    <dbReference type="NCBI Taxonomy" id="32264"/>
    <lineage>
        <taxon>Eukaryota</taxon>
        <taxon>Metazoa</taxon>
        <taxon>Ecdysozoa</taxon>
        <taxon>Arthropoda</taxon>
        <taxon>Chelicerata</taxon>
        <taxon>Arachnida</taxon>
        <taxon>Acari</taxon>
        <taxon>Acariformes</taxon>
        <taxon>Trombidiformes</taxon>
        <taxon>Prostigmata</taxon>
        <taxon>Eleutherengona</taxon>
        <taxon>Raphignathae</taxon>
        <taxon>Tetranychoidea</taxon>
        <taxon>Tetranychidae</taxon>
        <taxon>Tetranychus</taxon>
    </lineage>
</organism>
<reference evidence="1" key="2">
    <citation type="submission" date="2015-06" db="UniProtKB">
        <authorList>
            <consortium name="EnsemblMetazoa"/>
        </authorList>
    </citation>
    <scope>IDENTIFICATION</scope>
</reference>
<dbReference type="AlphaFoldDB" id="T1KM66"/>
<proteinExistence type="predicted"/>
<evidence type="ECO:0000313" key="1">
    <source>
        <dbReference type="EnsemblMetazoa" id="tetur15g00540.1"/>
    </source>
</evidence>
<reference evidence="2" key="1">
    <citation type="submission" date="2011-08" db="EMBL/GenBank/DDBJ databases">
        <authorList>
            <person name="Rombauts S."/>
        </authorList>
    </citation>
    <scope>NUCLEOTIDE SEQUENCE</scope>
    <source>
        <strain evidence="2">London</strain>
    </source>
</reference>
<dbReference type="EMBL" id="CAEY01000239">
    <property type="status" value="NOT_ANNOTATED_CDS"/>
    <property type="molecule type" value="Genomic_DNA"/>
</dbReference>